<reference evidence="4" key="1">
    <citation type="submission" date="2021-02" db="EMBL/GenBank/DDBJ databases">
        <authorList>
            <person name="Dougan E. K."/>
            <person name="Rhodes N."/>
            <person name="Thang M."/>
            <person name="Chan C."/>
        </authorList>
    </citation>
    <scope>NUCLEOTIDE SEQUENCE</scope>
</reference>
<evidence type="ECO:0008006" key="6">
    <source>
        <dbReference type="Google" id="ProtNLM"/>
    </source>
</evidence>
<dbReference type="InterPro" id="IPR011990">
    <property type="entry name" value="TPR-like_helical_dom_sf"/>
</dbReference>
<organism evidence="4 5">
    <name type="scientific">Polarella glacialis</name>
    <name type="common">Dinoflagellate</name>
    <dbReference type="NCBI Taxonomy" id="89957"/>
    <lineage>
        <taxon>Eukaryota</taxon>
        <taxon>Sar</taxon>
        <taxon>Alveolata</taxon>
        <taxon>Dinophyceae</taxon>
        <taxon>Suessiales</taxon>
        <taxon>Suessiaceae</taxon>
        <taxon>Polarella</taxon>
    </lineage>
</organism>
<evidence type="ECO:0000256" key="1">
    <source>
        <dbReference type="ARBA" id="ARBA00022737"/>
    </source>
</evidence>
<dbReference type="Gene3D" id="1.25.40.10">
    <property type="entry name" value="Tetratricopeptide repeat domain"/>
    <property type="match status" value="4"/>
</dbReference>
<accession>A0A813L886</accession>
<sequence length="950" mass="99820">MCSSPGCCASAPAGVPGHHGLAAASQQSLAQCTRELGALGRSSAWASSAQLLQSILQAGRLQPDVVLLSAMAGAYGRGQRWERSLQLLADMRSGGSSRHSSAGNLPKPNEVTFGTVLAGCSRVGKNWHFALQLLDELVQEGLRPSAVAYGAAIGHLAELWSSALLLLQGIRVRRCEPSPGCFNAAVAACGPGSWRQSVEQLAAMRALGVELGVETLTTAAATCGRAGRWSSTLALLLHDCTTPELDAAACGAVLLAFDKAGMWAASLQLLQQAVQGRLQLGSAQCGAAVSACCSAYRWEWALRLALQPGPSAMAKPGRSIAAWGSAVTACGKSHCWDWALRLLHEAHRHGAELDVIMMSAAASACGEGRQWNRALHILASSCQSGISLDMAAYGASVDACRDGSQWVQAMCLLREARSSSLRLAAAAFTAALSASASSGQWAQSVQLLSNSRRAGVELAAEHWNSALAASSQRSCWEQAVGLLRCMVRVEQLPDSVALCCVLAACEVSLSVRALAPGLLQQLERSVCCRPARSDNNNSNSNNNNSNDLAAAAGRDMTADRLLLLGVDMLEVHGRPTTLAVLAALRAVVLPAIGVLCVASGLRPRRGIQSNSVVTAGGDGSLVRLSSLPGLGGALLTSFALQSIGLKGLNNNSNNSNSNSNNNSINSNSNSNDDVGSSLEGFWKPGCQLEARRCTNDNNDNNNNKNNNKSKSGAAALGLAEELPAEGPAAREVVAWAACSLRFPLGGSLRGRCHAYASDHLDSADGGGESSALRPVFAAHDRSGHAERLALLALLLQIAQRRSDPEKQQLGGMRPAAFLRPAAVLQPTHLLRALSIRADSFPALQTSSSLRVDFGKHRDLTYDEVLARHPDYCDWIVGRESTSPQVLSLQAYIRKRRSLGSEPEPTGISSATSRTANWALECSGTSPTSRSLKGIRNTADSSLARMESHQI</sequence>
<evidence type="ECO:0000256" key="3">
    <source>
        <dbReference type="SAM" id="MobiDB-lite"/>
    </source>
</evidence>
<dbReference type="PROSITE" id="PS51375">
    <property type="entry name" value="PPR"/>
    <property type="match status" value="1"/>
</dbReference>
<dbReference type="AlphaFoldDB" id="A0A813L886"/>
<feature type="repeat" description="PPR" evidence="2">
    <location>
        <begin position="109"/>
        <end position="144"/>
    </location>
</feature>
<feature type="region of interest" description="Disordered" evidence="3">
    <location>
        <begin position="651"/>
        <end position="672"/>
    </location>
</feature>
<name>A0A813L886_POLGL</name>
<protein>
    <recommendedName>
        <fullName evidence="6">Pentatricopeptide repeat-containing protein, chloroplastic</fullName>
    </recommendedName>
</protein>
<dbReference type="Proteomes" id="UP000626109">
    <property type="component" value="Unassembled WGS sequence"/>
</dbReference>
<dbReference type="InterPro" id="IPR002885">
    <property type="entry name" value="PPR_rpt"/>
</dbReference>
<evidence type="ECO:0000313" key="4">
    <source>
        <dbReference type="EMBL" id="CAE8717726.1"/>
    </source>
</evidence>
<keyword evidence="1" id="KW-0677">Repeat</keyword>
<evidence type="ECO:0000256" key="2">
    <source>
        <dbReference type="PROSITE-ProRule" id="PRU00708"/>
    </source>
</evidence>
<gene>
    <name evidence="4" type="ORF">PGLA2088_LOCUS39680</name>
</gene>
<comment type="caution">
    <text evidence="4">The sequence shown here is derived from an EMBL/GenBank/DDBJ whole genome shotgun (WGS) entry which is preliminary data.</text>
</comment>
<dbReference type="PANTHER" id="PTHR47447:SF17">
    <property type="entry name" value="OS12G0638900 PROTEIN"/>
    <property type="match status" value="1"/>
</dbReference>
<dbReference type="PANTHER" id="PTHR47447">
    <property type="entry name" value="OS03G0856100 PROTEIN"/>
    <property type="match status" value="1"/>
</dbReference>
<evidence type="ECO:0000313" key="5">
    <source>
        <dbReference type="Proteomes" id="UP000626109"/>
    </source>
</evidence>
<dbReference type="EMBL" id="CAJNNW010033215">
    <property type="protein sequence ID" value="CAE8717726.1"/>
    <property type="molecule type" value="Genomic_DNA"/>
</dbReference>
<feature type="compositionally biased region" description="Low complexity" evidence="3">
    <location>
        <begin position="651"/>
        <end position="671"/>
    </location>
</feature>
<proteinExistence type="predicted"/>